<dbReference type="Pfam" id="PF01098">
    <property type="entry name" value="FTSW_RODA_SPOVE"/>
    <property type="match status" value="1"/>
</dbReference>
<evidence type="ECO:0000256" key="4">
    <source>
        <dbReference type="ARBA" id="ARBA00022692"/>
    </source>
</evidence>
<comment type="function">
    <text evidence="16">Peptidoglycan polymerase that is essential for cell division.</text>
</comment>
<dbReference type="GO" id="GO:0051301">
    <property type="term" value="P:cell division"/>
    <property type="evidence" value="ECO:0007669"/>
    <property type="project" value="UniProtKB-KW"/>
</dbReference>
<evidence type="ECO:0000256" key="7">
    <source>
        <dbReference type="ARBA" id="ARBA00022989"/>
    </source>
</evidence>
<feature type="compositionally biased region" description="Basic and acidic residues" evidence="17">
    <location>
        <begin position="374"/>
        <end position="398"/>
    </location>
</feature>
<keyword evidence="7 18" id="KW-1133">Transmembrane helix</keyword>
<gene>
    <name evidence="19" type="ORF">F8D48_04655</name>
</gene>
<feature type="transmembrane region" description="Helical" evidence="18">
    <location>
        <begin position="139"/>
        <end position="155"/>
    </location>
</feature>
<organism evidence="19 20">
    <name type="scientific">Adlercreutzia muris</name>
    <dbReference type="NCBI Taxonomy" id="1796610"/>
    <lineage>
        <taxon>Bacteria</taxon>
        <taxon>Bacillati</taxon>
        <taxon>Actinomycetota</taxon>
        <taxon>Coriobacteriia</taxon>
        <taxon>Eggerthellales</taxon>
        <taxon>Eggerthellaceae</taxon>
        <taxon>Adlercreutzia</taxon>
    </lineage>
</organism>
<comment type="similarity">
    <text evidence="11">Belongs to the SEDS family. FtsW subfamily.</text>
</comment>
<dbReference type="GO" id="GO:0032153">
    <property type="term" value="C:cell division site"/>
    <property type="evidence" value="ECO:0007669"/>
    <property type="project" value="TreeGrafter"/>
</dbReference>
<evidence type="ECO:0000256" key="1">
    <source>
        <dbReference type="ARBA" id="ARBA00004141"/>
    </source>
</evidence>
<keyword evidence="8 18" id="KW-0472">Membrane</keyword>
<evidence type="ECO:0000256" key="16">
    <source>
        <dbReference type="ARBA" id="ARBA00049966"/>
    </source>
</evidence>
<feature type="transmembrane region" description="Helical" evidence="18">
    <location>
        <begin position="117"/>
        <end position="133"/>
    </location>
</feature>
<protein>
    <recommendedName>
        <fullName evidence="12">Probable peptidoglycan glycosyltransferase FtsW</fullName>
        <ecNumber evidence="14">2.4.99.28</ecNumber>
    </recommendedName>
    <alternativeName>
        <fullName evidence="13">Cell division protein FtsW</fullName>
    </alternativeName>
    <alternativeName>
        <fullName evidence="10">Cell wall polymerase</fullName>
    </alternativeName>
    <alternativeName>
        <fullName evidence="9">Peptidoglycan polymerase</fullName>
    </alternativeName>
</protein>
<reference evidence="19 20" key="1">
    <citation type="submission" date="2019-09" db="EMBL/GenBank/DDBJ databases">
        <title>Whole genome shotgun sequencing (WGS) of Ellagibacter isourolithinifaciens DSM 104140(T) and Adlercreutzia muris DSM 29508(T).</title>
        <authorList>
            <person name="Stoll D.A."/>
            <person name="Danylec N."/>
            <person name="Huch M."/>
        </authorList>
    </citation>
    <scope>NUCLEOTIDE SEQUENCE [LARGE SCALE GENOMIC DNA]</scope>
    <source>
        <strain evidence="19 20">DSM 29508</strain>
    </source>
</reference>
<feature type="transmembrane region" description="Helical" evidence="18">
    <location>
        <begin position="284"/>
        <end position="307"/>
    </location>
</feature>
<evidence type="ECO:0000256" key="10">
    <source>
        <dbReference type="ARBA" id="ARBA00033270"/>
    </source>
</evidence>
<comment type="caution">
    <text evidence="19">The sequence shown here is derived from an EMBL/GenBank/DDBJ whole genome shotgun (WGS) entry which is preliminary data.</text>
</comment>
<evidence type="ECO:0000256" key="14">
    <source>
        <dbReference type="ARBA" id="ARBA00044770"/>
    </source>
</evidence>
<feature type="compositionally biased region" description="Basic and acidic residues" evidence="17">
    <location>
        <begin position="348"/>
        <end position="367"/>
    </location>
</feature>
<evidence type="ECO:0000313" key="19">
    <source>
        <dbReference type="EMBL" id="KAB1650764.1"/>
    </source>
</evidence>
<dbReference type="GO" id="GO:0008360">
    <property type="term" value="P:regulation of cell shape"/>
    <property type="evidence" value="ECO:0007669"/>
    <property type="project" value="UniProtKB-KW"/>
</dbReference>
<accession>A0A7C8BSY7</accession>
<dbReference type="PANTHER" id="PTHR30474:SF2">
    <property type="entry name" value="PEPTIDOGLYCAN GLYCOSYLTRANSFERASE FTSW-RELATED"/>
    <property type="match status" value="1"/>
</dbReference>
<name>A0A7C8BSY7_9ACTN</name>
<dbReference type="AlphaFoldDB" id="A0A7C8BSY7"/>
<evidence type="ECO:0000256" key="18">
    <source>
        <dbReference type="SAM" id="Phobius"/>
    </source>
</evidence>
<feature type="transmembrane region" description="Helical" evidence="18">
    <location>
        <begin position="313"/>
        <end position="335"/>
    </location>
</feature>
<dbReference type="EMBL" id="WAJS01000010">
    <property type="protein sequence ID" value="KAB1650764.1"/>
    <property type="molecule type" value="Genomic_DNA"/>
</dbReference>
<feature type="transmembrane region" description="Helical" evidence="18">
    <location>
        <begin position="20"/>
        <end position="39"/>
    </location>
</feature>
<dbReference type="Proteomes" id="UP000479639">
    <property type="component" value="Unassembled WGS sequence"/>
</dbReference>
<proteinExistence type="inferred from homology"/>
<feature type="region of interest" description="Disordered" evidence="17">
    <location>
        <begin position="348"/>
        <end position="416"/>
    </location>
</feature>
<keyword evidence="4 18" id="KW-0812">Transmembrane</keyword>
<evidence type="ECO:0000256" key="17">
    <source>
        <dbReference type="SAM" id="MobiDB-lite"/>
    </source>
</evidence>
<dbReference type="GO" id="GO:0009252">
    <property type="term" value="P:peptidoglycan biosynthetic process"/>
    <property type="evidence" value="ECO:0007669"/>
    <property type="project" value="UniProtKB-KW"/>
</dbReference>
<keyword evidence="20" id="KW-1185">Reference proteome</keyword>
<dbReference type="GO" id="GO:0015648">
    <property type="term" value="F:lipid-linked peptidoglycan transporter activity"/>
    <property type="evidence" value="ECO:0007669"/>
    <property type="project" value="TreeGrafter"/>
</dbReference>
<comment type="subcellular location">
    <subcellularLocation>
        <location evidence="1">Membrane</location>
        <topology evidence="1">Multi-pass membrane protein</topology>
    </subcellularLocation>
</comment>
<dbReference type="EC" id="2.4.99.28" evidence="14"/>
<evidence type="ECO:0000256" key="13">
    <source>
        <dbReference type="ARBA" id="ARBA00041418"/>
    </source>
</evidence>
<feature type="compositionally biased region" description="Polar residues" evidence="17">
    <location>
        <begin position="405"/>
        <end position="416"/>
    </location>
</feature>
<dbReference type="PANTHER" id="PTHR30474">
    <property type="entry name" value="CELL CYCLE PROTEIN"/>
    <property type="match status" value="1"/>
</dbReference>
<keyword evidence="5" id="KW-0133">Cell shape</keyword>
<evidence type="ECO:0000256" key="3">
    <source>
        <dbReference type="ARBA" id="ARBA00022679"/>
    </source>
</evidence>
<feature type="transmembrane region" description="Helical" evidence="18">
    <location>
        <begin position="250"/>
        <end position="272"/>
    </location>
</feature>
<feature type="transmembrane region" description="Helical" evidence="18">
    <location>
        <begin position="46"/>
        <end position="66"/>
    </location>
</feature>
<feature type="transmembrane region" description="Helical" evidence="18">
    <location>
        <begin position="78"/>
        <end position="105"/>
    </location>
</feature>
<evidence type="ECO:0000313" key="20">
    <source>
        <dbReference type="Proteomes" id="UP000479639"/>
    </source>
</evidence>
<dbReference type="InterPro" id="IPR001182">
    <property type="entry name" value="FtsW/RodA"/>
</dbReference>
<evidence type="ECO:0000256" key="15">
    <source>
        <dbReference type="ARBA" id="ARBA00049902"/>
    </source>
</evidence>
<keyword evidence="6" id="KW-0573">Peptidoglycan synthesis</keyword>
<keyword evidence="2" id="KW-0328">Glycosyltransferase</keyword>
<evidence type="ECO:0000256" key="8">
    <source>
        <dbReference type="ARBA" id="ARBA00023136"/>
    </source>
</evidence>
<keyword evidence="3" id="KW-0808">Transferase</keyword>
<evidence type="ECO:0000256" key="9">
    <source>
        <dbReference type="ARBA" id="ARBA00032370"/>
    </source>
</evidence>
<evidence type="ECO:0000256" key="6">
    <source>
        <dbReference type="ARBA" id="ARBA00022984"/>
    </source>
</evidence>
<keyword evidence="19" id="KW-0131">Cell cycle</keyword>
<evidence type="ECO:0000256" key="5">
    <source>
        <dbReference type="ARBA" id="ARBA00022960"/>
    </source>
</evidence>
<dbReference type="GO" id="GO:0008955">
    <property type="term" value="F:peptidoglycan glycosyltransferase activity"/>
    <property type="evidence" value="ECO:0007669"/>
    <property type="project" value="UniProtKB-EC"/>
</dbReference>
<comment type="catalytic activity">
    <reaction evidence="15">
        <text>[GlcNAc-(1-&gt;4)-Mur2Ac(oyl-L-Ala-gamma-D-Glu-L-Lys-D-Ala-D-Ala)](n)-di-trans,octa-cis-undecaprenyl diphosphate + beta-D-GlcNAc-(1-&gt;4)-Mur2Ac(oyl-L-Ala-gamma-D-Glu-L-Lys-D-Ala-D-Ala)-di-trans,octa-cis-undecaprenyl diphosphate = [GlcNAc-(1-&gt;4)-Mur2Ac(oyl-L-Ala-gamma-D-Glu-L-Lys-D-Ala-D-Ala)](n+1)-di-trans,octa-cis-undecaprenyl diphosphate + di-trans,octa-cis-undecaprenyl diphosphate + H(+)</text>
        <dbReference type="Rhea" id="RHEA:23708"/>
        <dbReference type="Rhea" id="RHEA-COMP:9602"/>
        <dbReference type="Rhea" id="RHEA-COMP:9603"/>
        <dbReference type="ChEBI" id="CHEBI:15378"/>
        <dbReference type="ChEBI" id="CHEBI:58405"/>
        <dbReference type="ChEBI" id="CHEBI:60033"/>
        <dbReference type="ChEBI" id="CHEBI:78435"/>
        <dbReference type="EC" id="2.4.99.28"/>
    </reaction>
</comment>
<evidence type="ECO:0000256" key="11">
    <source>
        <dbReference type="ARBA" id="ARBA00038053"/>
    </source>
</evidence>
<evidence type="ECO:0000256" key="2">
    <source>
        <dbReference type="ARBA" id="ARBA00022676"/>
    </source>
</evidence>
<keyword evidence="19" id="KW-0132">Cell division</keyword>
<dbReference type="GO" id="GO:0005886">
    <property type="term" value="C:plasma membrane"/>
    <property type="evidence" value="ECO:0007669"/>
    <property type="project" value="TreeGrafter"/>
</dbReference>
<feature type="transmembrane region" description="Helical" evidence="18">
    <location>
        <begin position="162"/>
        <end position="183"/>
    </location>
</feature>
<sequence>MVFSASMVKALEAGKPASDFFTDQLLFVIVGSVVAAVLWRVNYRTWVGPALWIIWAVAVVLILATAVMGTDNYGAKRWLYIGSVGVQPSEFCKIAFLLVAVRLLLDYRSGMVEFRASMVRVLIFLIVPIAIMYRTQSDLGTTVICAVGIIAVMWMGGVPRKVIAAVLAVCVVGGLIAIFGTGYRAGRLVFLDPWNDGKGGYGTGYNIIRSYYALSEGGLFGVGLGNSHEKFQYLFASESDFIFAVIGEELGLVGAMAVVLLFFGVLFAGLSIAERSDDEIGTMVAGGCTVMLVFQAFLNIACVIGVFPTTGKPLPFISAGGSSMLASFILLGLILSVSRPERGPSVYEQRRADLRLVRQERPEEGRPRPSRGAGRPDRPGRTGRPDHPSGSRSSDRGRRPAPSGTAPSPRSRSFRR</sequence>
<evidence type="ECO:0000256" key="12">
    <source>
        <dbReference type="ARBA" id="ARBA00041185"/>
    </source>
</evidence>